<dbReference type="InterPro" id="IPR037066">
    <property type="entry name" value="Plug_dom_sf"/>
</dbReference>
<reference evidence="16" key="1">
    <citation type="journal article" date="2019" name="Int. J. Syst. Evol. Microbiol.">
        <title>The Global Catalogue of Microorganisms (GCM) 10K type strain sequencing project: providing services to taxonomists for standard genome sequencing and annotation.</title>
        <authorList>
            <consortium name="The Broad Institute Genomics Platform"/>
            <consortium name="The Broad Institute Genome Sequencing Center for Infectious Disease"/>
            <person name="Wu L."/>
            <person name="Ma J."/>
        </authorList>
    </citation>
    <scope>NUCLEOTIDE SEQUENCE [LARGE SCALE GENOMIC DNA]</scope>
    <source>
        <strain evidence="16">CCM 7480</strain>
    </source>
</reference>
<keyword evidence="6 11" id="KW-0798">TonB box</keyword>
<dbReference type="PROSITE" id="PS52016">
    <property type="entry name" value="TONB_DEPENDENT_REC_3"/>
    <property type="match status" value="1"/>
</dbReference>
<feature type="signal peptide" evidence="12">
    <location>
        <begin position="1"/>
        <end position="22"/>
    </location>
</feature>
<dbReference type="Pfam" id="PF00593">
    <property type="entry name" value="TonB_dep_Rec_b-barrel"/>
    <property type="match status" value="1"/>
</dbReference>
<organism evidence="15 16">
    <name type="scientific">Massilia haematophila</name>
    <dbReference type="NCBI Taxonomy" id="457923"/>
    <lineage>
        <taxon>Bacteria</taxon>
        <taxon>Pseudomonadati</taxon>
        <taxon>Pseudomonadota</taxon>
        <taxon>Betaproteobacteria</taxon>
        <taxon>Burkholderiales</taxon>
        <taxon>Oxalobacteraceae</taxon>
        <taxon>Telluria group</taxon>
        <taxon>Massilia</taxon>
    </lineage>
</organism>
<comment type="similarity">
    <text evidence="2 10 11">Belongs to the TonB-dependent receptor family.</text>
</comment>
<sequence length="968" mass="104318">MQQRTKIALAVAFATYSMGSVAQTQETLQRVEVTGSRIRTVDLATAQPVQVMTQEQIQRTGLVTVGDIINNMSSAGSPAFSKGGALTSNRENGGQYANLRNLGGQRLLVLVNGKRWTQSVAGFTDMSTIPSSMIERIEVLKDGASAIYGSDAIAGVINFILKKSLEGGQLSLYTGQNQEGDGKNKDFSLSYGAGNEKASLMFGLSHTEAGAVWAKDREITSYSRGPNYPLENLGGGPWGRIRQVGASGGATGFDMILNHTGDQLGTGTGADARDRNNYHTVSNLTPVAADLFNTTRQMVFSMPSKLDTLFTKGEVATPFDTRLVTTAMYSQRKGVSTTAGYPLQSGAQSKYPVYIDKDSYYNPYGNQGVGAAPGSGQDLFFYRRTIEVPRTTTNTNRTLHIDATLEGDFKLRELPWNWSVGWNHSKVDGSTLGTGNTNLLNLKKALGPSFMNASGVVQCGTAANPIALAECVPFNILGGPSASTPEALKYILSTGQATYSSKIDSGTVDVGGELFALPAGALGFAAGVEHRTVKGVDQPGQFEQSGYSTDLAGNATYGRYTVKEAYAELNIPVLKNLPFVESLNFNVATRYSDYSNFGSTNNSKFSFTYRPTKDILARGTWAEGFRAPTVGDTFGGGQQSFDTGWLDPCDTVYGAAAGSPATLARCANGFGGVVGTPAGYRQRIQSGAVITSSAGAQTAYPFNASAGNAFLQPETAVTRTLGLVYNPGFLPGFSAAVDWYSIKIDNRITAVTSSYVARQCYEQGLEEFCSSIVRDRVTGQVIALSRGNANLGQIKTEGVDVDLRYRLPRMSFGQFNIRSETTYLDEYSTKSSATANWIDYSGEYDLHRWKSNLTTDWSLGNWSATWGMRYMSAVQDACLSRPRGWECNLPDVVRPGFSAPGANRLGSLTYHDFSVGYNTAWKGQFRVGVNNAFNKAPRFTLDGASSATTVDADLPIDRFFYVRYNQAF</sequence>
<dbReference type="InterPro" id="IPR012910">
    <property type="entry name" value="Plug_dom"/>
</dbReference>
<evidence type="ECO:0000256" key="10">
    <source>
        <dbReference type="PROSITE-ProRule" id="PRU01360"/>
    </source>
</evidence>
<evidence type="ECO:0000256" key="2">
    <source>
        <dbReference type="ARBA" id="ARBA00009810"/>
    </source>
</evidence>
<dbReference type="SUPFAM" id="SSF56935">
    <property type="entry name" value="Porins"/>
    <property type="match status" value="1"/>
</dbReference>
<evidence type="ECO:0000259" key="14">
    <source>
        <dbReference type="Pfam" id="PF07715"/>
    </source>
</evidence>
<comment type="subcellular location">
    <subcellularLocation>
        <location evidence="1 10">Cell outer membrane</location>
        <topology evidence="1 10">Multi-pass membrane protein</topology>
    </subcellularLocation>
</comment>
<keyword evidence="4 10" id="KW-1134">Transmembrane beta strand</keyword>
<evidence type="ECO:0000313" key="16">
    <source>
        <dbReference type="Proteomes" id="UP001595665"/>
    </source>
</evidence>
<keyword evidence="12" id="KW-0732">Signal</keyword>
<name>A0ABV7PPY3_9BURK</name>
<evidence type="ECO:0000256" key="4">
    <source>
        <dbReference type="ARBA" id="ARBA00022452"/>
    </source>
</evidence>
<evidence type="ECO:0000259" key="13">
    <source>
        <dbReference type="Pfam" id="PF00593"/>
    </source>
</evidence>
<dbReference type="PANTHER" id="PTHR47234:SF2">
    <property type="entry name" value="TONB-DEPENDENT RECEPTOR"/>
    <property type="match status" value="1"/>
</dbReference>
<comment type="caution">
    <text evidence="15">The sequence shown here is derived from an EMBL/GenBank/DDBJ whole genome shotgun (WGS) entry which is preliminary data.</text>
</comment>
<feature type="chain" id="PRO_5045259142" evidence="12">
    <location>
        <begin position="23"/>
        <end position="968"/>
    </location>
</feature>
<dbReference type="Gene3D" id="2.40.170.20">
    <property type="entry name" value="TonB-dependent receptor, beta-barrel domain"/>
    <property type="match status" value="1"/>
</dbReference>
<dbReference type="InterPro" id="IPR039426">
    <property type="entry name" value="TonB-dep_rcpt-like"/>
</dbReference>
<keyword evidence="3 10" id="KW-0813">Transport</keyword>
<evidence type="ECO:0000256" key="5">
    <source>
        <dbReference type="ARBA" id="ARBA00022692"/>
    </source>
</evidence>
<evidence type="ECO:0000256" key="3">
    <source>
        <dbReference type="ARBA" id="ARBA00022448"/>
    </source>
</evidence>
<evidence type="ECO:0000256" key="8">
    <source>
        <dbReference type="ARBA" id="ARBA00023170"/>
    </source>
</evidence>
<evidence type="ECO:0000256" key="1">
    <source>
        <dbReference type="ARBA" id="ARBA00004571"/>
    </source>
</evidence>
<dbReference type="RefSeq" id="WP_379737653.1">
    <property type="nucleotide sequence ID" value="NZ_JBHRVV010000001.1"/>
</dbReference>
<dbReference type="InterPro" id="IPR000531">
    <property type="entry name" value="Beta-barrel_TonB"/>
</dbReference>
<protein>
    <submittedName>
        <fullName evidence="15">TonB-dependent receptor domain-containing protein</fullName>
    </submittedName>
</protein>
<keyword evidence="7 10" id="KW-0472">Membrane</keyword>
<proteinExistence type="inferred from homology"/>
<keyword evidence="16" id="KW-1185">Reference proteome</keyword>
<feature type="domain" description="TonB-dependent receptor-like beta-barrel" evidence="13">
    <location>
        <begin position="372"/>
        <end position="931"/>
    </location>
</feature>
<gene>
    <name evidence="15" type="ORF">ACFOPH_24120</name>
</gene>
<evidence type="ECO:0000256" key="12">
    <source>
        <dbReference type="SAM" id="SignalP"/>
    </source>
</evidence>
<evidence type="ECO:0000256" key="11">
    <source>
        <dbReference type="RuleBase" id="RU003357"/>
    </source>
</evidence>
<evidence type="ECO:0000256" key="6">
    <source>
        <dbReference type="ARBA" id="ARBA00023077"/>
    </source>
</evidence>
<dbReference type="Pfam" id="PF07715">
    <property type="entry name" value="Plug"/>
    <property type="match status" value="1"/>
</dbReference>
<evidence type="ECO:0000256" key="9">
    <source>
        <dbReference type="ARBA" id="ARBA00023237"/>
    </source>
</evidence>
<dbReference type="Gene3D" id="2.170.130.10">
    <property type="entry name" value="TonB-dependent receptor, plug domain"/>
    <property type="match status" value="1"/>
</dbReference>
<feature type="domain" description="TonB-dependent receptor plug" evidence="14">
    <location>
        <begin position="44"/>
        <end position="156"/>
    </location>
</feature>
<evidence type="ECO:0000313" key="15">
    <source>
        <dbReference type="EMBL" id="MFC3461300.1"/>
    </source>
</evidence>
<accession>A0ABV7PPY3</accession>
<dbReference type="Proteomes" id="UP001595665">
    <property type="component" value="Unassembled WGS sequence"/>
</dbReference>
<dbReference type="InterPro" id="IPR036942">
    <property type="entry name" value="Beta-barrel_TonB_sf"/>
</dbReference>
<keyword evidence="9 10" id="KW-0998">Cell outer membrane</keyword>
<keyword evidence="5 10" id="KW-0812">Transmembrane</keyword>
<evidence type="ECO:0000256" key="7">
    <source>
        <dbReference type="ARBA" id="ARBA00023136"/>
    </source>
</evidence>
<dbReference type="PANTHER" id="PTHR47234">
    <property type="match status" value="1"/>
</dbReference>
<dbReference type="EMBL" id="JBHRVV010000001">
    <property type="protein sequence ID" value="MFC3461300.1"/>
    <property type="molecule type" value="Genomic_DNA"/>
</dbReference>
<keyword evidence="8 15" id="KW-0675">Receptor</keyword>